<dbReference type="EMBL" id="MLIQ01000013">
    <property type="protein sequence ID" value="OHU57816.1"/>
    <property type="molecule type" value="Genomic_DNA"/>
</dbReference>
<evidence type="ECO:0000313" key="1">
    <source>
        <dbReference type="EMBL" id="OHU57816.1"/>
    </source>
</evidence>
<organism evidence="1 2">
    <name type="scientific">Mycobacteroides chelonae</name>
    <name type="common">Mycobacterium chelonae</name>
    <dbReference type="NCBI Taxonomy" id="1774"/>
    <lineage>
        <taxon>Bacteria</taxon>
        <taxon>Bacillati</taxon>
        <taxon>Actinomycetota</taxon>
        <taxon>Actinomycetes</taxon>
        <taxon>Mycobacteriales</taxon>
        <taxon>Mycobacteriaceae</taxon>
        <taxon>Mycobacteroides</taxon>
    </lineage>
</organism>
<accession>A0A1S1LRK5</accession>
<dbReference type="Proteomes" id="UP000180043">
    <property type="component" value="Unassembled WGS sequence"/>
</dbReference>
<evidence type="ECO:0000313" key="2">
    <source>
        <dbReference type="Proteomes" id="UP000180043"/>
    </source>
</evidence>
<comment type="caution">
    <text evidence="1">The sequence shown here is derived from an EMBL/GenBank/DDBJ whole genome shotgun (WGS) entry which is preliminary data.</text>
</comment>
<dbReference type="AlphaFoldDB" id="A0A1S1LRK5"/>
<reference evidence="1 2" key="1">
    <citation type="submission" date="2016-10" db="EMBL/GenBank/DDBJ databases">
        <title>Evaluation of Human, Veterinary and Environmental Mycobacterium chelonae Isolates by Core Genome Phylogenomic Analysis, Targeted Gene Comparison, and Anti-microbial Susceptibility Patterns: A Tale of Mistaken Identities.</title>
        <authorList>
            <person name="Fogelson S.B."/>
            <person name="Camus A.C."/>
            <person name="Lorenz W."/>
            <person name="Vasireddy R."/>
            <person name="Vasireddy S."/>
            <person name="Smith T."/>
            <person name="Brown-Elliott B.A."/>
            <person name="Wallace R.J.Jr."/>
            <person name="Hasan N.A."/>
            <person name="Reischl U."/>
            <person name="Sanchez S."/>
        </authorList>
    </citation>
    <scope>NUCLEOTIDE SEQUENCE [LARGE SCALE GENOMIC DNA]</scope>
    <source>
        <strain evidence="1 2">15515</strain>
    </source>
</reference>
<evidence type="ECO:0008006" key="3">
    <source>
        <dbReference type="Google" id="ProtNLM"/>
    </source>
</evidence>
<name>A0A1S1LRK5_MYCCH</name>
<dbReference type="RefSeq" id="WP_030096293.1">
    <property type="nucleotide sequence ID" value="NZ_JAAOOR010000001.1"/>
</dbReference>
<gene>
    <name evidence="1" type="ORF">BKG82_09130</name>
</gene>
<sequence>MRRNRAIIAVQAVVCALLLAGSAYLYMNVPKRTDSYAPLLVHGTAPAPTAGRNLSVTVHRVFSAPEVRVKSSVSDSSIDTYQTKGRYIAIDLSYETIRTPDRIDLQLEADHRNIDRENFAATKASGQPGVSVRKTWVFDAPEPPRALNLLAIIFPDNDFRMMQGWVDSQLLIVIPPEMIQERPLLTLVNEQVVP</sequence>
<proteinExistence type="predicted"/>
<protein>
    <recommendedName>
        <fullName evidence="3">DUF4352 domain-containing protein</fullName>
    </recommendedName>
</protein>